<reference evidence="2 3" key="1">
    <citation type="journal article" date="2018" name="Mol. Plant">
        <title>The genome of Artemisia annua provides insight into the evolution of Asteraceae family and artemisinin biosynthesis.</title>
        <authorList>
            <person name="Shen Q."/>
            <person name="Zhang L."/>
            <person name="Liao Z."/>
            <person name="Wang S."/>
            <person name="Yan T."/>
            <person name="Shi P."/>
            <person name="Liu M."/>
            <person name="Fu X."/>
            <person name="Pan Q."/>
            <person name="Wang Y."/>
            <person name="Lv Z."/>
            <person name="Lu X."/>
            <person name="Zhang F."/>
            <person name="Jiang W."/>
            <person name="Ma Y."/>
            <person name="Chen M."/>
            <person name="Hao X."/>
            <person name="Li L."/>
            <person name="Tang Y."/>
            <person name="Lv G."/>
            <person name="Zhou Y."/>
            <person name="Sun X."/>
            <person name="Brodelius P.E."/>
            <person name="Rose J.K.C."/>
            <person name="Tang K."/>
        </authorList>
    </citation>
    <scope>NUCLEOTIDE SEQUENCE [LARGE SCALE GENOMIC DNA]</scope>
    <source>
        <strain evidence="3">cv. Huhao1</strain>
        <tissue evidence="2">Leaf</tissue>
    </source>
</reference>
<dbReference type="PANTHER" id="PTHR33116">
    <property type="entry name" value="REVERSE TRANSCRIPTASE ZINC-BINDING DOMAIN-CONTAINING PROTEIN-RELATED-RELATED"/>
    <property type="match status" value="1"/>
</dbReference>
<dbReference type="EMBL" id="PKPP01008014">
    <property type="protein sequence ID" value="PWA51834.1"/>
    <property type="molecule type" value="Genomic_DNA"/>
</dbReference>
<dbReference type="AlphaFoldDB" id="A0A2U1LS74"/>
<protein>
    <recommendedName>
        <fullName evidence="1">Reverse transcriptase zinc-binding domain-containing protein</fullName>
    </recommendedName>
</protein>
<dbReference type="Pfam" id="PF13966">
    <property type="entry name" value="zf-RVT"/>
    <property type="match status" value="1"/>
</dbReference>
<keyword evidence="3" id="KW-1185">Reference proteome</keyword>
<evidence type="ECO:0000313" key="3">
    <source>
        <dbReference type="Proteomes" id="UP000245207"/>
    </source>
</evidence>
<dbReference type="STRING" id="35608.A0A2U1LS74"/>
<feature type="domain" description="Reverse transcriptase zinc-binding" evidence="1">
    <location>
        <begin position="240"/>
        <end position="326"/>
    </location>
</feature>
<organism evidence="2 3">
    <name type="scientific">Artemisia annua</name>
    <name type="common">Sweet wormwood</name>
    <dbReference type="NCBI Taxonomy" id="35608"/>
    <lineage>
        <taxon>Eukaryota</taxon>
        <taxon>Viridiplantae</taxon>
        <taxon>Streptophyta</taxon>
        <taxon>Embryophyta</taxon>
        <taxon>Tracheophyta</taxon>
        <taxon>Spermatophyta</taxon>
        <taxon>Magnoliopsida</taxon>
        <taxon>eudicotyledons</taxon>
        <taxon>Gunneridae</taxon>
        <taxon>Pentapetalae</taxon>
        <taxon>asterids</taxon>
        <taxon>campanulids</taxon>
        <taxon>Asterales</taxon>
        <taxon>Asteraceae</taxon>
        <taxon>Asteroideae</taxon>
        <taxon>Anthemideae</taxon>
        <taxon>Artemisiinae</taxon>
        <taxon>Artemisia</taxon>
    </lineage>
</organism>
<gene>
    <name evidence="2" type="ORF">CTI12_AA460620</name>
</gene>
<proteinExistence type="predicted"/>
<dbReference type="OrthoDB" id="1426902at2759"/>
<comment type="caution">
    <text evidence="2">The sequence shown here is derived from an EMBL/GenBank/DDBJ whole genome shotgun (WGS) entry which is preliminary data.</text>
</comment>
<evidence type="ECO:0000313" key="2">
    <source>
        <dbReference type="EMBL" id="PWA51834.1"/>
    </source>
</evidence>
<name>A0A2U1LS74_ARTAN</name>
<sequence>MKIKVLLFVALKAKDLGLFSQVDVGRAKSFSISHLQFVDDTLIFCDATKENLLNVKRILRCFQLSAGLKINFLKSMLYGVGIDERLVRGWGDNLGCSVGSIPFRSLGCLLRYGNKKEALWKKLIDAKYGKIKCSLSPAVPSKASVSPVWKKITDIFHPSSPFGVVAKKGLLHCVANKSGPVCDFGMWENGQWKWNVKLRRNLFDWEVEQFDSFMLILKSVVMMATRNDKVVWSFDTLGKFSSRSFDKEMEKSSYSDPILHAVWKFKAPPKARLLCWQSIVRKLPTRDMLLRIGIIAENQSGCPLCNSCIESVDHLFVHCKFVLSIWLELISAWDCEWVIPRNMRAYFPGGWIWQK</sequence>
<evidence type="ECO:0000259" key="1">
    <source>
        <dbReference type="Pfam" id="PF13966"/>
    </source>
</evidence>
<accession>A0A2U1LS74</accession>
<dbReference type="Proteomes" id="UP000245207">
    <property type="component" value="Unassembled WGS sequence"/>
</dbReference>
<dbReference type="PANTHER" id="PTHR33116:SF78">
    <property type="entry name" value="OS12G0587133 PROTEIN"/>
    <property type="match status" value="1"/>
</dbReference>
<dbReference type="InterPro" id="IPR026960">
    <property type="entry name" value="RVT-Znf"/>
</dbReference>